<sequence length="660" mass="75688">NLKRKRKKNVLIHGYSFQPQNEQQRNADQLKFQGDVTQSAAYIHGSDLWKKVTKRLGTDITRYLLENCSMFVAVPPSCLFQLCGIPVYDRISMTSSVTGLALQSKNISRMATRTKWPLQRRKDLGKVGTKIKFGDRPRKRKRKEKDGESVKRLQGMDLIRVIFFEGIGYLNGVLRKPKKLPKRFLNMMPVFNQLLRRHRGFSYGRILQKLCPSRQQDYSEEQEELSFLLSHHCTAHRVYLFVRDCLIAVIPQDLWGSDQNRTYFLARVRCFLSTGKFERLSLADLMWKMKVDDCDWIKISKTGCVPQSELAYRTKILGQFLAWLLDGYVVGLVRPCFYVTESVGQKNALRFYRQEVWAKLGHLSKGQMEKLTPSQVASIPKSTVDVSGAYESLPHDKLLEVVTQALRPFLDELFTLRRFAKVWSDSHEVPNFLYCNFVLVNSILFQHFSSDLHGKDALQFFTQMLTGSVVQFGKKGIPQGSVVSSLLCCLCYGHMENMLFKNLNKSKGHLLRFVDDFLLITPDLHEAQTFLKTLLSGVPQYGLTVNPQKVVVNFKMSDTVAVCPEIRVLPPRCMFPWCGLLLDTHSLDPCVIVEDYAGMSLRYSLTLGSFNSAGVQMKRKLMAILRLKCHALFLDLKVVTNSIQAVYQNIYKLVLLHACR</sequence>
<dbReference type="CDD" id="cd01648">
    <property type="entry name" value="TERT"/>
    <property type="match status" value="1"/>
</dbReference>
<evidence type="ECO:0000256" key="4">
    <source>
        <dbReference type="ARBA" id="ARBA00022454"/>
    </source>
</evidence>
<name>A0A8C6WH62_9GOBI</name>
<dbReference type="GO" id="GO:0000333">
    <property type="term" value="C:telomerase catalytic core complex"/>
    <property type="evidence" value="ECO:0007669"/>
    <property type="project" value="TreeGrafter"/>
</dbReference>
<keyword evidence="17" id="KW-1185">Reference proteome</keyword>
<evidence type="ECO:0000259" key="15">
    <source>
        <dbReference type="PROSITE" id="PS50878"/>
    </source>
</evidence>
<accession>A0A8C6WH62</accession>
<evidence type="ECO:0000256" key="13">
    <source>
        <dbReference type="ARBA" id="ARBA00048173"/>
    </source>
</evidence>
<organism evidence="16 17">
    <name type="scientific">Neogobius melanostomus</name>
    <name type="common">round goby</name>
    <dbReference type="NCBI Taxonomy" id="47308"/>
    <lineage>
        <taxon>Eukaryota</taxon>
        <taxon>Metazoa</taxon>
        <taxon>Chordata</taxon>
        <taxon>Craniata</taxon>
        <taxon>Vertebrata</taxon>
        <taxon>Euteleostomi</taxon>
        <taxon>Actinopterygii</taxon>
        <taxon>Neopterygii</taxon>
        <taxon>Teleostei</taxon>
        <taxon>Neoteleostei</taxon>
        <taxon>Acanthomorphata</taxon>
        <taxon>Gobiaria</taxon>
        <taxon>Gobiiformes</taxon>
        <taxon>Gobioidei</taxon>
        <taxon>Gobiidae</taxon>
        <taxon>Benthophilinae</taxon>
        <taxon>Neogobiini</taxon>
        <taxon>Neogobius</taxon>
    </lineage>
</organism>
<dbReference type="Pfam" id="PF12009">
    <property type="entry name" value="Telomerase_RBD"/>
    <property type="match status" value="1"/>
</dbReference>
<keyword evidence="7 14" id="KW-0479">Metal-binding</keyword>
<evidence type="ECO:0000256" key="6">
    <source>
        <dbReference type="ARBA" id="ARBA00022695"/>
    </source>
</evidence>
<dbReference type="PANTHER" id="PTHR12066">
    <property type="entry name" value="TELOMERASE REVERSE TRANSCRIPTASE"/>
    <property type="match status" value="1"/>
</dbReference>
<keyword evidence="10 14" id="KW-0695">RNA-directed DNA polymerase</keyword>
<evidence type="ECO:0000256" key="7">
    <source>
        <dbReference type="ARBA" id="ARBA00022723"/>
    </source>
</evidence>
<dbReference type="Gene3D" id="1.10.132.70">
    <property type="match status" value="1"/>
</dbReference>
<dbReference type="InterPro" id="IPR000477">
    <property type="entry name" value="RT_dom"/>
</dbReference>
<dbReference type="PROSITE" id="PS50878">
    <property type="entry name" value="RT_POL"/>
    <property type="match status" value="1"/>
</dbReference>
<dbReference type="InterPro" id="IPR049139">
    <property type="entry name" value="TERT_C"/>
</dbReference>
<comment type="catalytic activity">
    <reaction evidence="13 14">
        <text>DNA(n) + a 2'-deoxyribonucleoside 5'-triphosphate = DNA(n+1) + diphosphate</text>
        <dbReference type="Rhea" id="RHEA:22508"/>
        <dbReference type="Rhea" id="RHEA-COMP:17339"/>
        <dbReference type="Rhea" id="RHEA-COMP:17340"/>
        <dbReference type="ChEBI" id="CHEBI:33019"/>
        <dbReference type="ChEBI" id="CHEBI:61560"/>
        <dbReference type="ChEBI" id="CHEBI:173112"/>
        <dbReference type="EC" id="2.7.7.49"/>
    </reaction>
</comment>
<dbReference type="Gene3D" id="1.10.357.90">
    <property type="match status" value="1"/>
</dbReference>
<dbReference type="AlphaFoldDB" id="A0A8C6WH62"/>
<reference evidence="16" key="1">
    <citation type="submission" date="2025-08" db="UniProtKB">
        <authorList>
            <consortium name="Ensembl"/>
        </authorList>
    </citation>
    <scope>IDENTIFICATION</scope>
</reference>
<evidence type="ECO:0000313" key="16">
    <source>
        <dbReference type="Ensembl" id="ENSNMLP00000007022.1"/>
    </source>
</evidence>
<evidence type="ECO:0000256" key="1">
    <source>
        <dbReference type="ARBA" id="ARBA00008001"/>
    </source>
</evidence>
<evidence type="ECO:0000256" key="14">
    <source>
        <dbReference type="RuleBase" id="RU365061"/>
    </source>
</evidence>
<evidence type="ECO:0000256" key="8">
    <source>
        <dbReference type="ARBA" id="ARBA00022842"/>
    </source>
</evidence>
<keyword evidence="6 14" id="KW-0548">Nucleotidyltransferase</keyword>
<evidence type="ECO:0000256" key="9">
    <source>
        <dbReference type="ARBA" id="ARBA00022895"/>
    </source>
</evidence>
<dbReference type="EC" id="2.7.7.49" evidence="2 14"/>
<evidence type="ECO:0000256" key="5">
    <source>
        <dbReference type="ARBA" id="ARBA00022679"/>
    </source>
</evidence>
<dbReference type="PANTHER" id="PTHR12066:SF0">
    <property type="entry name" value="TELOMERASE REVERSE TRANSCRIPTASE"/>
    <property type="match status" value="1"/>
</dbReference>
<evidence type="ECO:0000256" key="11">
    <source>
        <dbReference type="ARBA" id="ARBA00023242"/>
    </source>
</evidence>
<dbReference type="GO" id="GO:0000781">
    <property type="term" value="C:chromosome, telomeric region"/>
    <property type="evidence" value="ECO:0007669"/>
    <property type="project" value="UniProtKB-SubCell"/>
</dbReference>
<proteinExistence type="inferred from homology"/>
<dbReference type="InterPro" id="IPR003545">
    <property type="entry name" value="Telomerase_RT"/>
</dbReference>
<keyword evidence="8 14" id="KW-0460">Magnesium</keyword>
<dbReference type="InterPro" id="IPR043502">
    <property type="entry name" value="DNA/RNA_pol_sf"/>
</dbReference>
<dbReference type="GO" id="GO:0007004">
    <property type="term" value="P:telomere maintenance via telomerase"/>
    <property type="evidence" value="ECO:0007669"/>
    <property type="project" value="TreeGrafter"/>
</dbReference>
<evidence type="ECO:0000256" key="3">
    <source>
        <dbReference type="ARBA" id="ARBA00016182"/>
    </source>
</evidence>
<keyword evidence="11 14" id="KW-0539">Nucleus</keyword>
<reference evidence="16" key="2">
    <citation type="submission" date="2025-09" db="UniProtKB">
        <authorList>
            <consortium name="Ensembl"/>
        </authorList>
    </citation>
    <scope>IDENTIFICATION</scope>
</reference>
<evidence type="ECO:0000256" key="12">
    <source>
        <dbReference type="ARBA" id="ARBA00032044"/>
    </source>
</evidence>
<evidence type="ECO:0000256" key="10">
    <source>
        <dbReference type="ARBA" id="ARBA00022918"/>
    </source>
</evidence>
<dbReference type="Proteomes" id="UP000694523">
    <property type="component" value="Unplaced"/>
</dbReference>
<protein>
    <recommendedName>
        <fullName evidence="3 14">Telomerase reverse transcriptase</fullName>
        <ecNumber evidence="2 14">2.7.7.49</ecNumber>
    </recommendedName>
    <alternativeName>
        <fullName evidence="12 14">Telomerase catalytic subunit</fullName>
    </alternativeName>
</protein>
<comment type="subcellular location">
    <subcellularLocation>
        <location evidence="14">Nucleus</location>
    </subcellularLocation>
    <subcellularLocation>
        <location evidence="14">Chromosome</location>
        <location evidence="14">Telomere</location>
    </subcellularLocation>
</comment>
<dbReference type="SMART" id="SM00975">
    <property type="entry name" value="Telomerase_RBD"/>
    <property type="match status" value="1"/>
</dbReference>
<dbReference type="Gene3D" id="1.10.10.2210">
    <property type="match status" value="1"/>
</dbReference>
<dbReference type="GO" id="GO:0070034">
    <property type="term" value="F:telomerase RNA binding"/>
    <property type="evidence" value="ECO:0007669"/>
    <property type="project" value="TreeGrafter"/>
</dbReference>
<dbReference type="GO" id="GO:0042162">
    <property type="term" value="F:telomeric DNA binding"/>
    <property type="evidence" value="ECO:0007669"/>
    <property type="project" value="TreeGrafter"/>
</dbReference>
<dbReference type="GO" id="GO:0003720">
    <property type="term" value="F:telomerase activity"/>
    <property type="evidence" value="ECO:0007669"/>
    <property type="project" value="InterPro"/>
</dbReference>
<dbReference type="GO" id="GO:0046872">
    <property type="term" value="F:metal ion binding"/>
    <property type="evidence" value="ECO:0007669"/>
    <property type="project" value="UniProtKB-KW"/>
</dbReference>
<dbReference type="InterPro" id="IPR021891">
    <property type="entry name" value="Telomerase_RBD"/>
</dbReference>
<comment type="similarity">
    <text evidence="1 14">Belongs to the reverse transcriptase family. Telomerase subfamily.</text>
</comment>
<keyword evidence="5 14" id="KW-0808">Transferase</keyword>
<dbReference type="Ensembl" id="ENSNMLT00000008001.1">
    <property type="protein sequence ID" value="ENSNMLP00000007022.1"/>
    <property type="gene ID" value="ENSNMLG00000005068.1"/>
</dbReference>
<feature type="domain" description="Reverse transcriptase" evidence="15">
    <location>
        <begin position="313"/>
        <end position="582"/>
    </location>
</feature>
<dbReference type="Gene3D" id="3.30.70.2630">
    <property type="match status" value="1"/>
</dbReference>
<comment type="function">
    <text evidence="14">Telomerase is a ribonucleoprotein enzyme essential for the replication of chromosome termini in most eukaryotes. It elongates telomeres. It is a reverse transcriptase that adds simple sequence repeats to chromosome ends by copying a template sequence within the RNA component of the enzyme.</text>
</comment>
<keyword evidence="9 14" id="KW-0779">Telomere</keyword>
<dbReference type="Pfam" id="PF00078">
    <property type="entry name" value="RVT_1"/>
    <property type="match status" value="1"/>
</dbReference>
<evidence type="ECO:0000313" key="17">
    <source>
        <dbReference type="Proteomes" id="UP000694523"/>
    </source>
</evidence>
<evidence type="ECO:0000256" key="2">
    <source>
        <dbReference type="ARBA" id="ARBA00012493"/>
    </source>
</evidence>
<dbReference type="SUPFAM" id="SSF56672">
    <property type="entry name" value="DNA/RNA polymerases"/>
    <property type="match status" value="1"/>
</dbReference>
<dbReference type="Pfam" id="PF21399">
    <property type="entry name" value="TERT_C"/>
    <property type="match status" value="1"/>
</dbReference>
<keyword evidence="4 14" id="KW-0158">Chromosome</keyword>